<sequence>MPGPNDYPLYYDSSNSKVLSAVATIDTTPLPLNHVGPQQVPLTPQSLAPLLNPHSSTGY</sequence>
<protein>
    <submittedName>
        <fullName evidence="2">Uncharacterized protein</fullName>
    </submittedName>
</protein>
<dbReference type="RefSeq" id="WP_060384742.1">
    <property type="nucleotide sequence ID" value="NZ_CP014141.1"/>
</dbReference>
<dbReference type="EMBL" id="CP014141">
    <property type="protein sequence ID" value="AMA76074.1"/>
    <property type="molecule type" value="Genomic_DNA"/>
</dbReference>
<name>A0A109QGC1_9DEIN</name>
<dbReference type="KEGG" id="tpar:AV541_09205"/>
<organism evidence="2 3">
    <name type="scientific">Thermus parvatiensis</name>
    <dbReference type="NCBI Taxonomy" id="456163"/>
    <lineage>
        <taxon>Bacteria</taxon>
        <taxon>Thermotogati</taxon>
        <taxon>Deinococcota</taxon>
        <taxon>Deinococci</taxon>
        <taxon>Thermales</taxon>
        <taxon>Thermaceae</taxon>
        <taxon>Thermus</taxon>
    </lineage>
</organism>
<dbReference type="AlphaFoldDB" id="A0A109QGC1"/>
<feature type="region of interest" description="Disordered" evidence="1">
    <location>
        <begin position="34"/>
        <end position="59"/>
    </location>
</feature>
<gene>
    <name evidence="2" type="ORF">AV541_09205</name>
</gene>
<evidence type="ECO:0000313" key="2">
    <source>
        <dbReference type="EMBL" id="AMA76074.1"/>
    </source>
</evidence>
<evidence type="ECO:0000313" key="3">
    <source>
        <dbReference type="Proteomes" id="UP000061630"/>
    </source>
</evidence>
<evidence type="ECO:0000256" key="1">
    <source>
        <dbReference type="SAM" id="MobiDB-lite"/>
    </source>
</evidence>
<reference evidence="2 3" key="1">
    <citation type="submission" date="2016-01" db="EMBL/GenBank/DDBJ databases">
        <title>Genome sequence of Thermus parvatiensis, a thermophile isolated from a hot water spring.</title>
        <authorList>
            <person name="Tripathi C."/>
            <person name="Lal R."/>
        </authorList>
    </citation>
    <scope>NUCLEOTIDE SEQUENCE [LARGE SCALE GENOMIC DNA]</scope>
    <source>
        <strain evidence="2 3">RL</strain>
    </source>
</reference>
<accession>A0A109QGC1</accession>
<proteinExistence type="predicted"/>
<dbReference type="Proteomes" id="UP000061630">
    <property type="component" value="Chromosome"/>
</dbReference>